<proteinExistence type="predicted"/>
<comment type="caution">
    <text evidence="1">The sequence shown here is derived from an EMBL/GenBank/DDBJ whole genome shotgun (WGS) entry which is preliminary data.</text>
</comment>
<evidence type="ECO:0000313" key="1">
    <source>
        <dbReference type="EMBL" id="GAG11529.1"/>
    </source>
</evidence>
<organism evidence="1">
    <name type="scientific">marine sediment metagenome</name>
    <dbReference type="NCBI Taxonomy" id="412755"/>
    <lineage>
        <taxon>unclassified sequences</taxon>
        <taxon>metagenomes</taxon>
        <taxon>ecological metagenomes</taxon>
    </lineage>
</organism>
<sequence>MSDDSRAVAENFDHAARGLSTPESTLAAVKSAPEIPEYLQDTYWWAYLHPKSFYFFERKWVVNLILWGNMKRLTEMVLEELPVEPQSRILQIACVYGEFSSKVAEHLGRTDSRLEIVDVAPI</sequence>
<name>X0V0A8_9ZZZZ</name>
<protein>
    <submittedName>
        <fullName evidence="1">Uncharacterized protein</fullName>
    </submittedName>
</protein>
<reference evidence="1" key="1">
    <citation type="journal article" date="2014" name="Front. Microbiol.">
        <title>High frequency of phylogenetically diverse reductive dehalogenase-homologous genes in deep subseafloor sedimentary metagenomes.</title>
        <authorList>
            <person name="Kawai M."/>
            <person name="Futagami T."/>
            <person name="Toyoda A."/>
            <person name="Takaki Y."/>
            <person name="Nishi S."/>
            <person name="Hori S."/>
            <person name="Arai W."/>
            <person name="Tsubouchi T."/>
            <person name="Morono Y."/>
            <person name="Uchiyama I."/>
            <person name="Ito T."/>
            <person name="Fujiyama A."/>
            <person name="Inagaki F."/>
            <person name="Takami H."/>
        </authorList>
    </citation>
    <scope>NUCLEOTIDE SEQUENCE</scope>
    <source>
        <strain evidence="1">Expedition CK06-06</strain>
    </source>
</reference>
<feature type="non-terminal residue" evidence="1">
    <location>
        <position position="122"/>
    </location>
</feature>
<gene>
    <name evidence="1" type="ORF">S01H1_44964</name>
</gene>
<dbReference type="EMBL" id="BARS01028703">
    <property type="protein sequence ID" value="GAG11529.1"/>
    <property type="molecule type" value="Genomic_DNA"/>
</dbReference>
<dbReference type="AlphaFoldDB" id="X0V0A8"/>
<accession>X0V0A8</accession>